<evidence type="ECO:0000256" key="5">
    <source>
        <dbReference type="PIRSR" id="PIRSR001430-1"/>
    </source>
</evidence>
<comment type="subunit">
    <text evidence="4">Homodimer.</text>
</comment>
<dbReference type="FunFam" id="3.30.70.580:FF:000001">
    <property type="entry name" value="tRNA pseudouridine synthase A"/>
    <property type="match status" value="1"/>
</dbReference>
<proteinExistence type="inferred from homology"/>
<protein>
    <recommendedName>
        <fullName evidence="4">tRNA pseudouridine synthase A</fullName>
        <ecNumber evidence="4">5.4.99.12</ecNumber>
    </recommendedName>
    <alternativeName>
        <fullName evidence="4">tRNA pseudouridine(38-40) synthase</fullName>
    </alternativeName>
    <alternativeName>
        <fullName evidence="4">tRNA pseudouridylate synthase I</fullName>
    </alternativeName>
    <alternativeName>
        <fullName evidence="4">tRNA-uridine isomerase I</fullName>
    </alternativeName>
</protein>
<name>A0A173WT04_9FIRM</name>
<evidence type="ECO:0000256" key="3">
    <source>
        <dbReference type="ARBA" id="ARBA00023235"/>
    </source>
</evidence>
<dbReference type="Proteomes" id="UP000095546">
    <property type="component" value="Unassembled WGS sequence"/>
</dbReference>
<dbReference type="InterPro" id="IPR001406">
    <property type="entry name" value="PsdUridine_synth_TruA"/>
</dbReference>
<keyword evidence="2 4" id="KW-0819">tRNA processing</keyword>
<feature type="domain" description="Pseudouridine synthase I TruA alpha/beta" evidence="8">
    <location>
        <begin position="21"/>
        <end position="113"/>
    </location>
</feature>
<dbReference type="InterPro" id="IPR020097">
    <property type="entry name" value="PsdUridine_synth_TruA_a/b_dom"/>
</dbReference>
<dbReference type="GO" id="GO:0160147">
    <property type="term" value="F:tRNA pseudouridine(38-40) synthase activity"/>
    <property type="evidence" value="ECO:0007669"/>
    <property type="project" value="UniProtKB-EC"/>
</dbReference>
<evidence type="ECO:0000256" key="7">
    <source>
        <dbReference type="RuleBase" id="RU003792"/>
    </source>
</evidence>
<dbReference type="SUPFAM" id="SSF55120">
    <property type="entry name" value="Pseudouridine synthase"/>
    <property type="match status" value="1"/>
</dbReference>
<evidence type="ECO:0000313" key="10">
    <source>
        <dbReference type="Proteomes" id="UP000095546"/>
    </source>
</evidence>
<evidence type="ECO:0000256" key="6">
    <source>
        <dbReference type="PIRSR" id="PIRSR001430-2"/>
    </source>
</evidence>
<feature type="active site" description="Nucleophile" evidence="4 5">
    <location>
        <position position="65"/>
    </location>
</feature>
<comment type="caution">
    <text evidence="4">Lacks conserved residue(s) required for the propagation of feature annotation.</text>
</comment>
<dbReference type="HAMAP" id="MF_00171">
    <property type="entry name" value="TruA"/>
    <property type="match status" value="1"/>
</dbReference>
<evidence type="ECO:0000256" key="1">
    <source>
        <dbReference type="ARBA" id="ARBA00009375"/>
    </source>
</evidence>
<comment type="function">
    <text evidence="4">Formation of pseudouridine at positions 38, 39 and 40 in the anticodon stem and loop of transfer RNAs.</text>
</comment>
<dbReference type="CDD" id="cd02570">
    <property type="entry name" value="PseudoU_synth_EcTruA"/>
    <property type="match status" value="1"/>
</dbReference>
<dbReference type="PIRSF" id="PIRSF001430">
    <property type="entry name" value="tRNA_psdUrid_synth"/>
    <property type="match status" value="1"/>
</dbReference>
<dbReference type="InterPro" id="IPR020103">
    <property type="entry name" value="PsdUridine_synth_cat_dom_sf"/>
</dbReference>
<dbReference type="Gene3D" id="3.30.70.580">
    <property type="entry name" value="Pseudouridine synthase I, catalytic domain, N-terminal subdomain"/>
    <property type="match status" value="1"/>
</dbReference>
<dbReference type="GO" id="GO:0003723">
    <property type="term" value="F:RNA binding"/>
    <property type="evidence" value="ECO:0007669"/>
    <property type="project" value="InterPro"/>
</dbReference>
<feature type="binding site" evidence="4 6">
    <location>
        <position position="123"/>
    </location>
    <ligand>
        <name>substrate</name>
    </ligand>
</feature>
<gene>
    <name evidence="4 9" type="primary">truA</name>
    <name evidence="9" type="ORF">ERS852385_00401</name>
</gene>
<keyword evidence="3 4" id="KW-0413">Isomerase</keyword>
<reference evidence="9 10" key="1">
    <citation type="submission" date="2015-09" db="EMBL/GenBank/DDBJ databases">
        <authorList>
            <consortium name="Pathogen Informatics"/>
        </authorList>
    </citation>
    <scope>NUCLEOTIDE SEQUENCE [LARGE SCALE GENOMIC DNA]</scope>
    <source>
        <strain evidence="9 10">2789STDY5608828</strain>
    </source>
</reference>
<dbReference type="AlphaFoldDB" id="A0A173WT04"/>
<evidence type="ECO:0000259" key="8">
    <source>
        <dbReference type="Pfam" id="PF01416"/>
    </source>
</evidence>
<dbReference type="STRING" id="187979.ERS852385_00401"/>
<comment type="catalytic activity">
    <reaction evidence="4 7">
        <text>uridine(38/39/40) in tRNA = pseudouridine(38/39/40) in tRNA</text>
        <dbReference type="Rhea" id="RHEA:22376"/>
        <dbReference type="Rhea" id="RHEA-COMP:10085"/>
        <dbReference type="Rhea" id="RHEA-COMP:10087"/>
        <dbReference type="ChEBI" id="CHEBI:65314"/>
        <dbReference type="ChEBI" id="CHEBI:65315"/>
        <dbReference type="EC" id="5.4.99.12"/>
    </reaction>
</comment>
<dbReference type="PANTHER" id="PTHR11142:SF0">
    <property type="entry name" value="TRNA PSEUDOURIDINE SYNTHASE-LIKE 1"/>
    <property type="match status" value="1"/>
</dbReference>
<dbReference type="EC" id="5.4.99.12" evidence="4"/>
<dbReference type="EMBL" id="CYYU01000001">
    <property type="protein sequence ID" value="CUN42719.1"/>
    <property type="molecule type" value="Genomic_DNA"/>
</dbReference>
<evidence type="ECO:0000256" key="4">
    <source>
        <dbReference type="HAMAP-Rule" id="MF_00171"/>
    </source>
</evidence>
<dbReference type="InterPro" id="IPR020095">
    <property type="entry name" value="PsdUridine_synth_TruA_C"/>
</dbReference>
<organism evidence="9 10">
    <name type="scientific">Mitsuokella jalaludinii</name>
    <dbReference type="NCBI Taxonomy" id="187979"/>
    <lineage>
        <taxon>Bacteria</taxon>
        <taxon>Bacillati</taxon>
        <taxon>Bacillota</taxon>
        <taxon>Negativicutes</taxon>
        <taxon>Selenomonadales</taxon>
        <taxon>Selenomonadaceae</taxon>
        <taxon>Mitsuokella</taxon>
    </lineage>
</organism>
<dbReference type="eggNOG" id="COG0101">
    <property type="taxonomic scope" value="Bacteria"/>
</dbReference>
<keyword evidence="10" id="KW-1185">Reference proteome</keyword>
<dbReference type="InterPro" id="IPR020094">
    <property type="entry name" value="TruA/RsuA/RluB/E/F_N"/>
</dbReference>
<evidence type="ECO:0000313" key="9">
    <source>
        <dbReference type="EMBL" id="CUN42719.1"/>
    </source>
</evidence>
<evidence type="ECO:0000256" key="2">
    <source>
        <dbReference type="ARBA" id="ARBA00022694"/>
    </source>
</evidence>
<comment type="similarity">
    <text evidence="1 4 7">Belongs to the tRNA pseudouridine synthase TruA family.</text>
</comment>
<dbReference type="Gene3D" id="3.30.70.660">
    <property type="entry name" value="Pseudouridine synthase I, catalytic domain, C-terminal subdomain"/>
    <property type="match status" value="1"/>
</dbReference>
<dbReference type="Pfam" id="PF01416">
    <property type="entry name" value="PseudoU_synth_1"/>
    <property type="match status" value="2"/>
</dbReference>
<feature type="domain" description="Pseudouridine synthase I TruA alpha/beta" evidence="8">
    <location>
        <begin position="161"/>
        <end position="258"/>
    </location>
</feature>
<accession>A0A173WT04</accession>
<dbReference type="GO" id="GO:0031119">
    <property type="term" value="P:tRNA pseudouridine synthesis"/>
    <property type="evidence" value="ECO:0007669"/>
    <property type="project" value="UniProtKB-UniRule"/>
</dbReference>
<dbReference type="RefSeq" id="WP_055160144.1">
    <property type="nucleotide sequence ID" value="NZ_CABIWZ010000001.1"/>
</dbReference>
<dbReference type="NCBIfam" id="TIGR00071">
    <property type="entry name" value="hisT_truA"/>
    <property type="match status" value="1"/>
</dbReference>
<dbReference type="OrthoDB" id="9811823at2"/>
<sequence length="264" mass="29131">MKREHKAEMKARARNIVLKVAYDGTAYHGFQRQTPPVVAVQNILEEKLQVVFGDSIELAASGRTDAGVHAYGQVVNFFTDGRIPTDRIVRAVNSLLPSDIVVRAAGEADRDFSARHSAKSKTYIYRIQRGEVPDPMTARYAWYIRRPLDVAAMREALGCILGTHDFSAFRASGGAPMSPVRTMYEAAVEEAAGNQLVCRIHGNGFLYHMVRNIIGTVANVGLGIITPQRFQEILDGCDRTKAAATAPACGLFLEEVDYGERFHF</sequence>
<dbReference type="PANTHER" id="PTHR11142">
    <property type="entry name" value="PSEUDOURIDYLATE SYNTHASE"/>
    <property type="match status" value="1"/>
</dbReference>